<keyword evidence="8 9" id="KW-0624">Polysaccharide degradation</keyword>
<dbReference type="InterPro" id="IPR008965">
    <property type="entry name" value="CBM2/CBM3_carb-bd_dom_sf"/>
</dbReference>
<dbReference type="SUPFAM" id="SSF49384">
    <property type="entry name" value="Carbohydrate-binding domain"/>
    <property type="match status" value="1"/>
</dbReference>
<evidence type="ECO:0000256" key="1">
    <source>
        <dbReference type="ARBA" id="ARBA00000681"/>
    </source>
</evidence>
<dbReference type="SUPFAM" id="SSF51445">
    <property type="entry name" value="(Trans)glycosidases"/>
    <property type="match status" value="1"/>
</dbReference>
<reference evidence="15" key="1">
    <citation type="submission" date="2021-01" db="EMBL/GenBank/DDBJ databases">
        <title>Whole genome shotgun sequence of Acrocarpospora phusangensis NBRC 108782.</title>
        <authorList>
            <person name="Komaki H."/>
            <person name="Tamura T."/>
        </authorList>
    </citation>
    <scope>NUCLEOTIDE SEQUENCE</scope>
    <source>
        <strain evidence="15">NBRC 108782</strain>
    </source>
</reference>
<dbReference type="Gene3D" id="2.60.40.290">
    <property type="match status" value="1"/>
</dbReference>
<dbReference type="InterPro" id="IPR001000">
    <property type="entry name" value="GH10_dom"/>
</dbReference>
<evidence type="ECO:0000259" key="14">
    <source>
        <dbReference type="PROSITE" id="PS51760"/>
    </source>
</evidence>
<feature type="chain" id="PRO_5037018929" description="Beta-xylanase" evidence="11">
    <location>
        <begin position="33"/>
        <end position="547"/>
    </location>
</feature>
<accession>A0A919QLB5</accession>
<comment type="catalytic activity">
    <reaction evidence="1 9">
        <text>Endohydrolysis of (1-&gt;4)-beta-D-xylosidic linkages in xylans.</text>
        <dbReference type="EC" id="3.2.1.8"/>
    </reaction>
</comment>
<dbReference type="GO" id="GO:0031176">
    <property type="term" value="F:endo-1,4-beta-xylanase activity"/>
    <property type="evidence" value="ECO:0007669"/>
    <property type="project" value="UniProtKB-EC"/>
</dbReference>
<dbReference type="PROSITE" id="PS50853">
    <property type="entry name" value="FN3"/>
    <property type="match status" value="1"/>
</dbReference>
<organism evidence="15 16">
    <name type="scientific">Acrocarpospora phusangensis</name>
    <dbReference type="NCBI Taxonomy" id="1070424"/>
    <lineage>
        <taxon>Bacteria</taxon>
        <taxon>Bacillati</taxon>
        <taxon>Actinomycetota</taxon>
        <taxon>Actinomycetes</taxon>
        <taxon>Streptosporangiales</taxon>
        <taxon>Streptosporangiaceae</taxon>
        <taxon>Acrocarpospora</taxon>
    </lineage>
</organism>
<dbReference type="InterPro" id="IPR001919">
    <property type="entry name" value="CBD2"/>
</dbReference>
<feature type="signal peptide" evidence="11">
    <location>
        <begin position="1"/>
        <end position="32"/>
    </location>
</feature>
<evidence type="ECO:0000256" key="2">
    <source>
        <dbReference type="ARBA" id="ARBA00007495"/>
    </source>
</evidence>
<dbReference type="SMART" id="SM00637">
    <property type="entry name" value="CBD_II"/>
    <property type="match status" value="1"/>
</dbReference>
<dbReference type="EC" id="3.2.1.8" evidence="9"/>
<comment type="caution">
    <text evidence="15">The sequence shown here is derived from an EMBL/GenBank/DDBJ whole genome shotgun (WGS) entry which is preliminary data.</text>
</comment>
<evidence type="ECO:0000256" key="11">
    <source>
        <dbReference type="SAM" id="SignalP"/>
    </source>
</evidence>
<dbReference type="GO" id="GO:0045493">
    <property type="term" value="P:xylan catabolic process"/>
    <property type="evidence" value="ECO:0007669"/>
    <property type="project" value="UniProtKB-KW"/>
</dbReference>
<protein>
    <recommendedName>
        <fullName evidence="9">Beta-xylanase</fullName>
        <ecNumber evidence="9">3.2.1.8</ecNumber>
    </recommendedName>
</protein>
<dbReference type="GO" id="GO:0030247">
    <property type="term" value="F:polysaccharide binding"/>
    <property type="evidence" value="ECO:0007669"/>
    <property type="project" value="UniProtKB-UniRule"/>
</dbReference>
<evidence type="ECO:0000256" key="6">
    <source>
        <dbReference type="ARBA" id="ARBA00023277"/>
    </source>
</evidence>
<dbReference type="InterPro" id="IPR036116">
    <property type="entry name" value="FN3_sf"/>
</dbReference>
<dbReference type="EMBL" id="BOOA01000181">
    <property type="protein sequence ID" value="GIH29818.1"/>
    <property type="molecule type" value="Genomic_DNA"/>
</dbReference>
<dbReference type="InterPro" id="IPR003961">
    <property type="entry name" value="FN3_dom"/>
</dbReference>
<feature type="domain" description="CBM2" evidence="13">
    <location>
        <begin position="444"/>
        <end position="547"/>
    </location>
</feature>
<dbReference type="SMART" id="SM00633">
    <property type="entry name" value="Glyco_10"/>
    <property type="match status" value="1"/>
</dbReference>
<dbReference type="PROSITE" id="PS51760">
    <property type="entry name" value="GH10_2"/>
    <property type="match status" value="1"/>
</dbReference>
<dbReference type="RefSeq" id="WP_204046453.1">
    <property type="nucleotide sequence ID" value="NZ_BOOA01000181.1"/>
</dbReference>
<dbReference type="CDD" id="cd00063">
    <property type="entry name" value="FN3"/>
    <property type="match status" value="1"/>
</dbReference>
<evidence type="ECO:0000256" key="4">
    <source>
        <dbReference type="ARBA" id="ARBA00022729"/>
    </source>
</evidence>
<dbReference type="SUPFAM" id="SSF49265">
    <property type="entry name" value="Fibronectin type III"/>
    <property type="match status" value="1"/>
</dbReference>
<dbReference type="PRINTS" id="PR00134">
    <property type="entry name" value="GLHYDRLASE10"/>
</dbReference>
<dbReference type="Gene3D" id="2.60.40.10">
    <property type="entry name" value="Immunoglobulins"/>
    <property type="match status" value="1"/>
</dbReference>
<feature type="domain" description="GH10" evidence="14">
    <location>
        <begin position="50"/>
        <end position="342"/>
    </location>
</feature>
<keyword evidence="16" id="KW-1185">Reference proteome</keyword>
<dbReference type="PROSITE" id="PS51173">
    <property type="entry name" value="CBM2"/>
    <property type="match status" value="1"/>
</dbReference>
<dbReference type="SMART" id="SM00060">
    <property type="entry name" value="FN3"/>
    <property type="match status" value="1"/>
</dbReference>
<sequence length="547" mass="56950">MGSSHSRLRAGTLAAVLVAALLPALPALPAHAADTLGDHAEARGRYFGSAVDNPSLSDAPYMAILRGEFGQITPKNSMKWDTTQPSRNQFLFTRGDAIVDVAQQSGQLVRGHTLVWHSQLPAWVQSVPASQLLDTMRAHITAVAGHYAGDVVAWDVVNEPFNEDGTLRQTVFQRGIGNGYIAEAFRAARAADPAAKLYLSEYNAEGVNAKSSAMYALAQSLLAQGVPIDGVAFQGHLVVGQVPAGMAQNMQRFADLGLDVAITQLDIRMTLPRTAAKDTQQAADYAAVVNACLAVARCVGITLWDYTDKYSFVPLDFPGQGAALPWDAGLNRKPAYAAIRSALLIGDADTTPPTTPGTPVVSNVTSSGATLTWAASTDTGGSGLAGYDVHREQGATDPLLASPATNSATLTGLTAGTQYQVYVRARDGAGNLSGNSALVTFSTSGGGGGTCTVTPTTQTQWATGYVIQPVTVRAGASAIPSWTVTFTLPAGHTISGLWNATYTRTGQTVVVKRTGPFPAGSSTSFGFQGSRPNGNTAMPGGYTCSVP</sequence>
<evidence type="ECO:0000313" key="16">
    <source>
        <dbReference type="Proteomes" id="UP000640052"/>
    </source>
</evidence>
<dbReference type="Pfam" id="PF00041">
    <property type="entry name" value="fn3"/>
    <property type="match status" value="1"/>
</dbReference>
<feature type="domain" description="Fibronectin type-III" evidence="12">
    <location>
        <begin position="355"/>
        <end position="446"/>
    </location>
</feature>
<evidence type="ECO:0000259" key="12">
    <source>
        <dbReference type="PROSITE" id="PS50853"/>
    </source>
</evidence>
<dbReference type="InterPro" id="IPR013783">
    <property type="entry name" value="Ig-like_fold"/>
</dbReference>
<dbReference type="PANTHER" id="PTHR31490:SF88">
    <property type="entry name" value="BETA-XYLANASE"/>
    <property type="match status" value="1"/>
</dbReference>
<keyword evidence="5 9" id="KW-0378">Hydrolase</keyword>
<evidence type="ECO:0000256" key="8">
    <source>
        <dbReference type="ARBA" id="ARBA00023326"/>
    </source>
</evidence>
<dbReference type="AlphaFoldDB" id="A0A919QLB5"/>
<evidence type="ECO:0000256" key="3">
    <source>
        <dbReference type="ARBA" id="ARBA00022651"/>
    </source>
</evidence>
<keyword evidence="3" id="KW-0858">Xylan degradation</keyword>
<evidence type="ECO:0000259" key="13">
    <source>
        <dbReference type="PROSITE" id="PS51173"/>
    </source>
</evidence>
<evidence type="ECO:0000256" key="7">
    <source>
        <dbReference type="ARBA" id="ARBA00023295"/>
    </source>
</evidence>
<dbReference type="InterPro" id="IPR017853">
    <property type="entry name" value="GH"/>
</dbReference>
<evidence type="ECO:0000256" key="10">
    <source>
        <dbReference type="SAM" id="MobiDB-lite"/>
    </source>
</evidence>
<feature type="compositionally biased region" description="Polar residues" evidence="10">
    <location>
        <begin position="522"/>
        <end position="536"/>
    </location>
</feature>
<keyword evidence="6 9" id="KW-0119">Carbohydrate metabolism</keyword>
<dbReference type="InterPro" id="IPR044846">
    <property type="entry name" value="GH10"/>
</dbReference>
<keyword evidence="7 9" id="KW-0326">Glycosidase</keyword>
<comment type="similarity">
    <text evidence="2 9">Belongs to the glycosyl hydrolase 10 (cellulase F) family.</text>
</comment>
<name>A0A919QLB5_9ACTN</name>
<dbReference type="Gene3D" id="3.20.20.80">
    <property type="entry name" value="Glycosidases"/>
    <property type="match status" value="1"/>
</dbReference>
<dbReference type="Proteomes" id="UP000640052">
    <property type="component" value="Unassembled WGS sequence"/>
</dbReference>
<dbReference type="Pfam" id="PF00331">
    <property type="entry name" value="Glyco_hydro_10"/>
    <property type="match status" value="1"/>
</dbReference>
<evidence type="ECO:0000313" key="15">
    <source>
        <dbReference type="EMBL" id="GIH29818.1"/>
    </source>
</evidence>
<keyword evidence="4 11" id="KW-0732">Signal</keyword>
<dbReference type="InterPro" id="IPR012291">
    <property type="entry name" value="CBM2_carb-bd_dom_sf"/>
</dbReference>
<dbReference type="Pfam" id="PF00553">
    <property type="entry name" value="CBM_2"/>
    <property type="match status" value="1"/>
</dbReference>
<dbReference type="PANTHER" id="PTHR31490">
    <property type="entry name" value="GLYCOSYL HYDROLASE"/>
    <property type="match status" value="1"/>
</dbReference>
<feature type="region of interest" description="Disordered" evidence="10">
    <location>
        <begin position="522"/>
        <end position="547"/>
    </location>
</feature>
<evidence type="ECO:0000256" key="9">
    <source>
        <dbReference type="RuleBase" id="RU361174"/>
    </source>
</evidence>
<proteinExistence type="inferred from homology"/>
<evidence type="ECO:0000256" key="5">
    <source>
        <dbReference type="ARBA" id="ARBA00022801"/>
    </source>
</evidence>
<gene>
    <name evidence="15" type="ORF">Aph01nite_81280</name>
</gene>